<name>A0A0L0FIF3_9EUKA</name>
<accession>A0A0L0FIF3</accession>
<keyword evidence="3" id="KW-1185">Reference proteome</keyword>
<reference evidence="2 3" key="1">
    <citation type="submission" date="2011-02" db="EMBL/GenBank/DDBJ databases">
        <title>The Genome Sequence of Sphaeroforma arctica JP610.</title>
        <authorList>
            <consortium name="The Broad Institute Genome Sequencing Platform"/>
            <person name="Russ C."/>
            <person name="Cuomo C."/>
            <person name="Young S.K."/>
            <person name="Zeng Q."/>
            <person name="Gargeya S."/>
            <person name="Alvarado L."/>
            <person name="Berlin A."/>
            <person name="Chapman S.B."/>
            <person name="Chen Z."/>
            <person name="Freedman E."/>
            <person name="Gellesch M."/>
            <person name="Goldberg J."/>
            <person name="Griggs A."/>
            <person name="Gujja S."/>
            <person name="Heilman E."/>
            <person name="Heiman D."/>
            <person name="Howarth C."/>
            <person name="Mehta T."/>
            <person name="Neiman D."/>
            <person name="Pearson M."/>
            <person name="Roberts A."/>
            <person name="Saif S."/>
            <person name="Shea T."/>
            <person name="Shenoy N."/>
            <person name="Sisk P."/>
            <person name="Stolte C."/>
            <person name="Sykes S."/>
            <person name="White J."/>
            <person name="Yandava C."/>
            <person name="Burger G."/>
            <person name="Gray M.W."/>
            <person name="Holland P.W.H."/>
            <person name="King N."/>
            <person name="Lang F.B.F."/>
            <person name="Roger A.J."/>
            <person name="Ruiz-Trillo I."/>
            <person name="Haas B."/>
            <person name="Nusbaum C."/>
            <person name="Birren B."/>
        </authorList>
    </citation>
    <scope>NUCLEOTIDE SEQUENCE [LARGE SCALE GENOMIC DNA]</scope>
    <source>
        <strain evidence="2 3">JP610</strain>
    </source>
</reference>
<dbReference type="GeneID" id="25912165"/>
<evidence type="ECO:0000313" key="2">
    <source>
        <dbReference type="EMBL" id="KNC75818.1"/>
    </source>
</evidence>
<dbReference type="EMBL" id="KQ243409">
    <property type="protein sequence ID" value="KNC75818.1"/>
    <property type="molecule type" value="Genomic_DNA"/>
</dbReference>
<dbReference type="RefSeq" id="XP_014149720.1">
    <property type="nucleotide sequence ID" value="XM_014294245.1"/>
</dbReference>
<protein>
    <submittedName>
        <fullName evidence="2">Uncharacterized protein</fullName>
    </submittedName>
</protein>
<feature type="compositionally biased region" description="Polar residues" evidence="1">
    <location>
        <begin position="57"/>
        <end position="71"/>
    </location>
</feature>
<organism evidence="2 3">
    <name type="scientific">Sphaeroforma arctica JP610</name>
    <dbReference type="NCBI Taxonomy" id="667725"/>
    <lineage>
        <taxon>Eukaryota</taxon>
        <taxon>Ichthyosporea</taxon>
        <taxon>Ichthyophonida</taxon>
        <taxon>Sphaeroforma</taxon>
    </lineage>
</organism>
<proteinExistence type="predicted"/>
<dbReference type="AlphaFoldDB" id="A0A0L0FIF3"/>
<feature type="compositionally biased region" description="Basic and acidic residues" evidence="1">
    <location>
        <begin position="153"/>
        <end position="164"/>
    </location>
</feature>
<feature type="region of interest" description="Disordered" evidence="1">
    <location>
        <begin position="153"/>
        <end position="184"/>
    </location>
</feature>
<evidence type="ECO:0000313" key="3">
    <source>
        <dbReference type="Proteomes" id="UP000054560"/>
    </source>
</evidence>
<gene>
    <name evidence="2" type="ORF">SARC_11661</name>
</gene>
<feature type="region of interest" description="Disordered" evidence="1">
    <location>
        <begin position="1"/>
        <end position="139"/>
    </location>
</feature>
<evidence type="ECO:0000256" key="1">
    <source>
        <dbReference type="SAM" id="MobiDB-lite"/>
    </source>
</evidence>
<feature type="compositionally biased region" description="Polar residues" evidence="1">
    <location>
        <begin position="78"/>
        <end position="93"/>
    </location>
</feature>
<feature type="compositionally biased region" description="Polar residues" evidence="1">
    <location>
        <begin position="1"/>
        <end position="15"/>
    </location>
</feature>
<dbReference type="Proteomes" id="UP000054560">
    <property type="component" value="Unassembled WGS sequence"/>
</dbReference>
<feature type="compositionally biased region" description="Polar residues" evidence="1">
    <location>
        <begin position="165"/>
        <end position="184"/>
    </location>
</feature>
<sequence>MDVESNSASSGNESDYSSDEVFVDARMSVDDTDTSDSVFNKPESSSQLEVRIGPQDGRQQSINQGINQGREQSPRGEPSTQQTHRNTPDTSSVIHPIKLGRQVNIPLHSSTNTPEEFYSKGKRARMSDAEASTGQAHAIESDTHINADILHDNTSDKGMQETKSQDTNTNGNTNISAGTTTDATPSVEVSDANVNENGNANANVPMSTSGDVEVQTSEKAGKSTSTTTPEYFNVIGSGTNTAGTDTAAANSATTAKESKLAYAGQIAGTIASHGYTTLSMASSAAGRLYSYATTPSPTQPINTGLNEEQDLQLQKILDGWDAVDGDKVHEEIKDRLVVAVMGRVSAGRCITCVVYRLC</sequence>